<organism evidence="5 6">
    <name type="scientific">Arcanobacterium phocisimile</name>
    <dbReference type="NCBI Taxonomy" id="1302235"/>
    <lineage>
        <taxon>Bacteria</taxon>
        <taxon>Bacillati</taxon>
        <taxon>Actinomycetota</taxon>
        <taxon>Actinomycetes</taxon>
        <taxon>Actinomycetales</taxon>
        <taxon>Actinomycetaceae</taxon>
        <taxon>Arcanobacterium</taxon>
    </lineage>
</organism>
<dbReference type="Pfam" id="PF05193">
    <property type="entry name" value="Peptidase_M16_C"/>
    <property type="match status" value="1"/>
</dbReference>
<evidence type="ECO:0000259" key="4">
    <source>
        <dbReference type="Pfam" id="PF05193"/>
    </source>
</evidence>
<evidence type="ECO:0000313" key="6">
    <source>
        <dbReference type="Proteomes" id="UP000602653"/>
    </source>
</evidence>
<dbReference type="InterPro" id="IPR001431">
    <property type="entry name" value="Pept_M16_Zn_BS"/>
</dbReference>
<sequence length="440" mass="48055">MTFETINLPMDTYQTLTFVEDGIVGQRTILPGGVRVLTEKVPGQRSVSAGFWVSAGSRDEKPGHEGSTHFLEHMLFKGTDTQSAADISALGDFLGGTLNAATARQYTSYYGRVFAADLPQLMELLIDMLTRSVLDEGEMETERGVILEELAASEDDVTDVAEHALLPLVMGDHPLARPVGGTPETVAGLKHSHMLEHYTANYQPHEIIFTAVGDVDHQDFCELVQALLLGGGWKLDDGAMPAGRRRVSDISYSTTSQHVRLERPGRQTAVAMGWPGLKIGDKREYTAMALELILGGGPSSRLFQEVREKRGLAYSTYAWQMTSAEGGLFLLEAQCQPDHAEDVAAIMTQCLEDIATGGVSQQEMLTAFNQRRAQLVFSAESNGFRRSRLGQSEIFHGNITSIESSLEKSRHVSATDVQQLASEILLQPHSLVIAGPEKTH</sequence>
<feature type="domain" description="Peptidase M16 C-terminal" evidence="4">
    <location>
        <begin position="193"/>
        <end position="368"/>
    </location>
</feature>
<dbReference type="Proteomes" id="UP000602653">
    <property type="component" value="Chromosome"/>
</dbReference>
<dbReference type="PANTHER" id="PTHR11851">
    <property type="entry name" value="METALLOPROTEASE"/>
    <property type="match status" value="1"/>
</dbReference>
<gene>
    <name evidence="5" type="ORF">JTE88_03065</name>
</gene>
<keyword evidence="6" id="KW-1185">Reference proteome</keyword>
<dbReference type="InterPro" id="IPR007863">
    <property type="entry name" value="Peptidase_M16_C"/>
</dbReference>
<reference evidence="5 6" key="1">
    <citation type="submission" date="2021-02" db="EMBL/GenBank/DDBJ databases">
        <title>Complete Genome Sequence of Arcanobacterium phocisimile strain DSM 26142T from a harbour seal.</title>
        <authorList>
            <person name="Borowiak M."/>
            <person name="Alssahen M."/>
            <person name="Malorny B."/>
            <person name="Laemmler C."/>
            <person name="Siebert U."/>
            <person name="Ploetz M."/>
            <person name="Abdulmawjood A."/>
        </authorList>
    </citation>
    <scope>NUCLEOTIDE SEQUENCE [LARGE SCALE GENOMIC DNA]</scope>
    <source>
        <strain evidence="5 6">DSM 26142</strain>
    </source>
</reference>
<evidence type="ECO:0000259" key="3">
    <source>
        <dbReference type="Pfam" id="PF00675"/>
    </source>
</evidence>
<name>A0ABX7IHW9_9ACTO</name>
<comment type="similarity">
    <text evidence="1 2">Belongs to the peptidase M16 family.</text>
</comment>
<dbReference type="RefSeq" id="WP_204425308.1">
    <property type="nucleotide sequence ID" value="NZ_CP070228.1"/>
</dbReference>
<dbReference type="Pfam" id="PF00675">
    <property type="entry name" value="Peptidase_M16"/>
    <property type="match status" value="1"/>
</dbReference>
<dbReference type="PROSITE" id="PS00143">
    <property type="entry name" value="INSULINASE"/>
    <property type="match status" value="1"/>
</dbReference>
<dbReference type="PANTHER" id="PTHR11851:SF49">
    <property type="entry name" value="MITOCHONDRIAL-PROCESSING PEPTIDASE SUBUNIT ALPHA"/>
    <property type="match status" value="1"/>
</dbReference>
<dbReference type="InterPro" id="IPR011765">
    <property type="entry name" value="Pept_M16_N"/>
</dbReference>
<dbReference type="InterPro" id="IPR011249">
    <property type="entry name" value="Metalloenz_LuxS/M16"/>
</dbReference>
<evidence type="ECO:0000256" key="1">
    <source>
        <dbReference type="ARBA" id="ARBA00007261"/>
    </source>
</evidence>
<feature type="domain" description="Peptidase M16 N-terminal" evidence="3">
    <location>
        <begin position="35"/>
        <end position="182"/>
    </location>
</feature>
<accession>A0ABX7IHW9</accession>
<proteinExistence type="inferred from homology"/>
<dbReference type="InterPro" id="IPR050361">
    <property type="entry name" value="MPP/UQCRC_Complex"/>
</dbReference>
<evidence type="ECO:0000313" key="5">
    <source>
        <dbReference type="EMBL" id="QRV02733.1"/>
    </source>
</evidence>
<protein>
    <submittedName>
        <fullName evidence="5">Insulinase family protein</fullName>
    </submittedName>
</protein>
<dbReference type="EMBL" id="CP070228">
    <property type="protein sequence ID" value="QRV02733.1"/>
    <property type="molecule type" value="Genomic_DNA"/>
</dbReference>
<dbReference type="SUPFAM" id="SSF63411">
    <property type="entry name" value="LuxS/MPP-like metallohydrolase"/>
    <property type="match status" value="2"/>
</dbReference>
<evidence type="ECO:0000256" key="2">
    <source>
        <dbReference type="RuleBase" id="RU004447"/>
    </source>
</evidence>
<dbReference type="Gene3D" id="3.30.830.10">
    <property type="entry name" value="Metalloenzyme, LuxS/M16 peptidase-like"/>
    <property type="match status" value="2"/>
</dbReference>